<dbReference type="InterPro" id="IPR013783">
    <property type="entry name" value="Ig-like_fold"/>
</dbReference>
<dbReference type="InterPro" id="IPR032304">
    <property type="entry name" value="Peptidase_S8_N"/>
</dbReference>
<dbReference type="RefSeq" id="WP_071137575.1">
    <property type="nucleotide sequence ID" value="NZ_LT608328.1"/>
</dbReference>
<dbReference type="Pfam" id="PF16361">
    <property type="entry name" value="Peptidase_S8_N"/>
    <property type="match status" value="1"/>
</dbReference>
<dbReference type="AlphaFoldDB" id="A0A1G4G9T0"/>
<keyword evidence="3 5" id="KW-0378">Hydrolase</keyword>
<dbReference type="CDD" id="cd00063">
    <property type="entry name" value="FN3"/>
    <property type="match status" value="1"/>
</dbReference>
<dbReference type="GO" id="GO:0006508">
    <property type="term" value="P:proteolysis"/>
    <property type="evidence" value="ECO:0007669"/>
    <property type="project" value="UniProtKB-KW"/>
</dbReference>
<comment type="similarity">
    <text evidence="1 5">Belongs to the peptidase S8 family.</text>
</comment>
<evidence type="ECO:0000313" key="8">
    <source>
        <dbReference type="Proteomes" id="UP000178485"/>
    </source>
</evidence>
<evidence type="ECO:0000256" key="5">
    <source>
        <dbReference type="PROSITE-ProRule" id="PRU01240"/>
    </source>
</evidence>
<dbReference type="GO" id="GO:0004252">
    <property type="term" value="F:serine-type endopeptidase activity"/>
    <property type="evidence" value="ECO:0007669"/>
    <property type="project" value="UniProtKB-UniRule"/>
</dbReference>
<dbReference type="PROSITE" id="PS51892">
    <property type="entry name" value="SUBTILASE"/>
    <property type="match status" value="1"/>
</dbReference>
<dbReference type="Pfam" id="PF18962">
    <property type="entry name" value="Por_Secre_tail"/>
    <property type="match status" value="1"/>
</dbReference>
<dbReference type="KEGG" id="pmuc:ING2E5A_2458"/>
<dbReference type="InterPro" id="IPR000209">
    <property type="entry name" value="Peptidase_S8/S53_dom"/>
</dbReference>
<sequence length="907" mass="98804">MRRIYQLLALVALIACTNEDFPQTEETTQQQETEQVATQLYENGLVRILVTENLSDQMEALARAGERRTKALAVNDEISEVKIRSIQRTFPHAGRFEERTRKAGLHLWYDVEFDTSVPLNEAHANLSGVKGVRKVEYRPVATRYETGNVLEVVKSAVENVAKPFAAMPFNDPRLSDQWHYFNDGSLGDKYISGADINLFNAWSYTTGTPEVIVAVIDGGIDFTHEDLAANMWINNAEKNGTSSVDDDKNGYKDDIHGYNFVANIGKLVPNDHGTHVAGVIAAVSNNGKGISGIAGGNGRTDTGVRLMSCQIFVDDNDPYSDNAGRNAAAAIKYAADNGAVICQNSWGYPTLTETPASDKAAIDYFIQYAGVDENGRQTGPMRGGIVIFAAGNENREAAAPANYEKVVAVSSIAPDYKKAYYSNYGSWVDLAAPGGDAQSFGNRGTVLSTIVGGYGYMQGTSMACPHVSGVAALVLSYYKGTGFNPDMLRARLENGATNIDGYNTNYRGKLGKLLNAHAALASGSTTPPQNIGTINGTVQSNVVTLNWTVPVDPDDGKPAGFNVFVRKTPLTGINVKNPPSDVDVRSFPIGLKNAGDQFEAQVDGLDFNTQYYFAVNAYDFSGNVSALSSQITRTTLSNKAPIITVLDSTNVTLKAYQSANLRFSGADPDSHDIWWKTEPSSLEGVSLADLGKGQVQITITGSMVKPGNYSLDLILEDEYGAVTTERINYEVLENHAPQIVAPLESIIIGALNKEISLPLSNYFTDQDNEPLKYTFNNSTPSTANVNENRGQLYIVSLAYGIANVTVTATDVLGLSVSQQFNILIRDEQQEIDLYPNPVKDFLWLRMGEEHRSVVTIFNNSGVKIYENELNISPFAPARIDMSTFSGGVYSVKIKYENKEIQRQIIKL</sequence>
<dbReference type="InterPro" id="IPR003961">
    <property type="entry name" value="FN3_dom"/>
</dbReference>
<dbReference type="PROSITE" id="PS51257">
    <property type="entry name" value="PROKAR_LIPOPROTEIN"/>
    <property type="match status" value="1"/>
</dbReference>
<gene>
    <name evidence="7" type="primary">hly</name>
    <name evidence="7" type="ORF">ING2E5A_2458</name>
</gene>
<dbReference type="PROSITE" id="PS50853">
    <property type="entry name" value="FN3"/>
    <property type="match status" value="1"/>
</dbReference>
<dbReference type="STRING" id="1642646.ING2E5A_2458"/>
<feature type="active site" description="Charge relay system" evidence="5">
    <location>
        <position position="272"/>
    </location>
</feature>
<dbReference type="Pfam" id="PF00082">
    <property type="entry name" value="Peptidase_S8"/>
    <property type="match status" value="1"/>
</dbReference>
<keyword evidence="8" id="KW-1185">Reference proteome</keyword>
<organism evidence="7 8">
    <name type="scientific">Petrimonas mucosa</name>
    <dbReference type="NCBI Taxonomy" id="1642646"/>
    <lineage>
        <taxon>Bacteria</taxon>
        <taxon>Pseudomonadati</taxon>
        <taxon>Bacteroidota</taxon>
        <taxon>Bacteroidia</taxon>
        <taxon>Bacteroidales</taxon>
        <taxon>Dysgonomonadaceae</taxon>
        <taxon>Petrimonas</taxon>
    </lineage>
</organism>
<keyword evidence="4 5" id="KW-0720">Serine protease</keyword>
<dbReference type="InterPro" id="IPR036116">
    <property type="entry name" value="FN3_sf"/>
</dbReference>
<feature type="domain" description="Fibronectin type-III" evidence="6">
    <location>
        <begin position="527"/>
        <end position="638"/>
    </location>
</feature>
<evidence type="ECO:0000256" key="1">
    <source>
        <dbReference type="ARBA" id="ARBA00011073"/>
    </source>
</evidence>
<protein>
    <submittedName>
        <fullName evidence="7">Halolysin</fullName>
        <ecNumber evidence="7">3.4.21.-</ecNumber>
    </submittedName>
</protein>
<evidence type="ECO:0000313" key="7">
    <source>
        <dbReference type="EMBL" id="SCM59255.1"/>
    </source>
</evidence>
<dbReference type="PANTHER" id="PTHR43399:SF4">
    <property type="entry name" value="CELL WALL-ASSOCIATED PROTEASE"/>
    <property type="match status" value="1"/>
</dbReference>
<dbReference type="PROSITE" id="PS00138">
    <property type="entry name" value="SUBTILASE_SER"/>
    <property type="match status" value="1"/>
</dbReference>
<dbReference type="EMBL" id="LT608328">
    <property type="protein sequence ID" value="SCM59255.1"/>
    <property type="molecule type" value="Genomic_DNA"/>
</dbReference>
<reference evidence="7 8" key="1">
    <citation type="submission" date="2016-08" db="EMBL/GenBank/DDBJ databases">
        <authorList>
            <person name="Seilhamer J.J."/>
        </authorList>
    </citation>
    <scope>NUCLEOTIDE SEQUENCE [LARGE SCALE GENOMIC DNA]</scope>
    <source>
        <strain evidence="7">ING2-E5A</strain>
    </source>
</reference>
<dbReference type="InterPro" id="IPR051048">
    <property type="entry name" value="Peptidase_S8/S53_subtilisin"/>
</dbReference>
<dbReference type="EC" id="3.4.21.-" evidence="7"/>
<dbReference type="SUPFAM" id="SSF49265">
    <property type="entry name" value="Fibronectin type III"/>
    <property type="match status" value="1"/>
</dbReference>
<dbReference type="PRINTS" id="PR00723">
    <property type="entry name" value="SUBTILISIN"/>
</dbReference>
<evidence type="ECO:0000256" key="3">
    <source>
        <dbReference type="ARBA" id="ARBA00022801"/>
    </source>
</evidence>
<proteinExistence type="inferred from homology"/>
<dbReference type="Gene3D" id="2.60.40.10">
    <property type="entry name" value="Immunoglobulins"/>
    <property type="match status" value="2"/>
</dbReference>
<name>A0A1G4G9T0_9BACT</name>
<dbReference type="Gene3D" id="3.40.50.200">
    <property type="entry name" value="Peptidase S8/S53 domain"/>
    <property type="match status" value="1"/>
</dbReference>
<dbReference type="PROSITE" id="PS00137">
    <property type="entry name" value="SUBTILASE_HIS"/>
    <property type="match status" value="1"/>
</dbReference>
<dbReference type="NCBIfam" id="TIGR04183">
    <property type="entry name" value="Por_Secre_tail"/>
    <property type="match status" value="1"/>
</dbReference>
<evidence type="ECO:0000256" key="2">
    <source>
        <dbReference type="ARBA" id="ARBA00022670"/>
    </source>
</evidence>
<feature type="active site" description="Charge relay system" evidence="5">
    <location>
        <position position="217"/>
    </location>
</feature>
<dbReference type="InterPro" id="IPR015500">
    <property type="entry name" value="Peptidase_S8_subtilisin-rel"/>
</dbReference>
<dbReference type="InterPro" id="IPR023828">
    <property type="entry name" value="Peptidase_S8_Ser-AS"/>
</dbReference>
<evidence type="ECO:0000256" key="4">
    <source>
        <dbReference type="ARBA" id="ARBA00022825"/>
    </source>
</evidence>
<keyword evidence="2 5" id="KW-0645">Protease</keyword>
<dbReference type="PANTHER" id="PTHR43399">
    <property type="entry name" value="SUBTILISIN-RELATED"/>
    <property type="match status" value="1"/>
</dbReference>
<dbReference type="SUPFAM" id="SSF52743">
    <property type="entry name" value="Subtilisin-like"/>
    <property type="match status" value="1"/>
</dbReference>
<feature type="active site" description="Charge relay system" evidence="5">
    <location>
        <position position="461"/>
    </location>
</feature>
<accession>A0A1G4G9T0</accession>
<dbReference type="InterPro" id="IPR036852">
    <property type="entry name" value="Peptidase_S8/S53_dom_sf"/>
</dbReference>
<dbReference type="InterPro" id="IPR022398">
    <property type="entry name" value="Peptidase_S8_His-AS"/>
</dbReference>
<dbReference type="InterPro" id="IPR026444">
    <property type="entry name" value="Secre_tail"/>
</dbReference>
<dbReference type="Proteomes" id="UP000178485">
    <property type="component" value="Chromosome i"/>
</dbReference>
<evidence type="ECO:0000259" key="6">
    <source>
        <dbReference type="PROSITE" id="PS50853"/>
    </source>
</evidence>